<gene>
    <name evidence="1" type="ORF">G7067_10675</name>
</gene>
<dbReference type="EMBL" id="CP049934">
    <property type="protein sequence ID" value="QIM16765.1"/>
    <property type="molecule type" value="Genomic_DNA"/>
</dbReference>
<proteinExistence type="predicted"/>
<dbReference type="RefSeq" id="WP_166324123.1">
    <property type="nucleotide sequence ID" value="NZ_CP049934.1"/>
</dbReference>
<dbReference type="KEGG" id="lins:G7067_10675"/>
<evidence type="ECO:0000313" key="2">
    <source>
        <dbReference type="Proteomes" id="UP000501387"/>
    </source>
</evidence>
<sequence>MSKSAVFTMKLEQELRDSFVEEARAVHRPASQIARELMRDYVERQRSEREYQSFLTKKVELARASLVAGGGIDSPSIEAEFADRRNAAV</sequence>
<keyword evidence="2" id="KW-1185">Reference proteome</keyword>
<organism evidence="1 2">
    <name type="scientific">Leucobacter insecticola</name>
    <dbReference type="NCBI Taxonomy" id="2714934"/>
    <lineage>
        <taxon>Bacteria</taxon>
        <taxon>Bacillati</taxon>
        <taxon>Actinomycetota</taxon>
        <taxon>Actinomycetes</taxon>
        <taxon>Micrococcales</taxon>
        <taxon>Microbacteriaceae</taxon>
        <taxon>Leucobacter</taxon>
    </lineage>
</organism>
<accession>A0A6G8FK70</accession>
<reference evidence="1 2" key="1">
    <citation type="submission" date="2020-03" db="EMBL/GenBank/DDBJ databases">
        <title>Leucobacter sp. nov., isolated from beetles.</title>
        <authorList>
            <person name="Hyun D.-W."/>
            <person name="Bae J.-W."/>
        </authorList>
    </citation>
    <scope>NUCLEOTIDE SEQUENCE [LARGE SCALE GENOMIC DNA]</scope>
    <source>
        <strain evidence="1 2">HDW9B</strain>
    </source>
</reference>
<evidence type="ECO:0000313" key="1">
    <source>
        <dbReference type="EMBL" id="QIM16765.1"/>
    </source>
</evidence>
<dbReference type="AlphaFoldDB" id="A0A6G8FK70"/>
<protein>
    <submittedName>
        <fullName evidence="1">Antitoxin of toxin-antitoxin stability system</fullName>
    </submittedName>
</protein>
<dbReference type="Proteomes" id="UP000501387">
    <property type="component" value="Chromosome"/>
</dbReference>
<name>A0A6G8FK70_9MICO</name>